<organism evidence="2 3">
    <name type="scientific">Polyplosphaeria fusca</name>
    <dbReference type="NCBI Taxonomy" id="682080"/>
    <lineage>
        <taxon>Eukaryota</taxon>
        <taxon>Fungi</taxon>
        <taxon>Dikarya</taxon>
        <taxon>Ascomycota</taxon>
        <taxon>Pezizomycotina</taxon>
        <taxon>Dothideomycetes</taxon>
        <taxon>Pleosporomycetidae</taxon>
        <taxon>Pleosporales</taxon>
        <taxon>Tetraplosphaeriaceae</taxon>
        <taxon>Polyplosphaeria</taxon>
    </lineage>
</organism>
<dbReference type="EMBL" id="ML996359">
    <property type="protein sequence ID" value="KAF2727059.1"/>
    <property type="molecule type" value="Genomic_DNA"/>
</dbReference>
<gene>
    <name evidence="2" type="ORF">EJ04DRAFT_151884</name>
</gene>
<reference evidence="2" key="1">
    <citation type="journal article" date="2020" name="Stud. Mycol.">
        <title>101 Dothideomycetes genomes: a test case for predicting lifestyles and emergence of pathogens.</title>
        <authorList>
            <person name="Haridas S."/>
            <person name="Albert R."/>
            <person name="Binder M."/>
            <person name="Bloem J."/>
            <person name="Labutti K."/>
            <person name="Salamov A."/>
            <person name="Andreopoulos B."/>
            <person name="Baker S."/>
            <person name="Barry K."/>
            <person name="Bills G."/>
            <person name="Bluhm B."/>
            <person name="Cannon C."/>
            <person name="Castanera R."/>
            <person name="Culley D."/>
            <person name="Daum C."/>
            <person name="Ezra D."/>
            <person name="Gonzalez J."/>
            <person name="Henrissat B."/>
            <person name="Kuo A."/>
            <person name="Liang C."/>
            <person name="Lipzen A."/>
            <person name="Lutzoni F."/>
            <person name="Magnuson J."/>
            <person name="Mondo S."/>
            <person name="Nolan M."/>
            <person name="Ohm R."/>
            <person name="Pangilinan J."/>
            <person name="Park H.-J."/>
            <person name="Ramirez L."/>
            <person name="Alfaro M."/>
            <person name="Sun H."/>
            <person name="Tritt A."/>
            <person name="Yoshinaga Y."/>
            <person name="Zwiers L.-H."/>
            <person name="Turgeon B."/>
            <person name="Goodwin S."/>
            <person name="Spatafora J."/>
            <person name="Crous P."/>
            <person name="Grigoriev I."/>
        </authorList>
    </citation>
    <scope>NUCLEOTIDE SEQUENCE</scope>
    <source>
        <strain evidence="2">CBS 125425</strain>
    </source>
</reference>
<protein>
    <submittedName>
        <fullName evidence="2">Uncharacterized protein</fullName>
    </submittedName>
</protein>
<sequence>MTAADTTIRACENLGDIAKALGLLRTGIRGPSRFDDALASKLNASIQKQATQIALDVPKPELRNYLTDQKLDATDPGLLISQFGQIWKHDRSHLNPNRHEHEDLYPYELYIDDEKDCAKIKQLLHQWIILSALMKHGPSTTTDKIDTSAQGTPASPIQVKITARMTNSGTTHSKSEDEGMEASSASDSSDSDSDGPYLTYEQKFLDDVLATGGKRRRVNDTLQQFHKPARKTARRSTTRTRTSEGTPDDGPTAKDKNEVGPTQDSVAGSMDRDSRSQSRRDRSIFSPSRTATTSYSVSDKSPKMAAPLASSRTTPLRPLHIVTSPIEKKPDPRTLSYEAQRQYPNESTDSNDIVALPIGNNMGWSTMKSPTALRDNHILRNEISKRLREILRGDSPEMIVFDELVAIIMASEKDIEKELQQRFQFRFAELKLAFLHWKTLHTCLKKFWAANEFTGKSQEEWEAHKASWGPYGDKQERMLEAWEELKHCVVIRKANNRWVPDDVFPSRLAEYFIGLIQGPFQAKDLEGGFANYNRALLKWFK</sequence>
<evidence type="ECO:0000313" key="3">
    <source>
        <dbReference type="Proteomes" id="UP000799444"/>
    </source>
</evidence>
<feature type="compositionally biased region" description="Basic and acidic residues" evidence="1">
    <location>
        <begin position="270"/>
        <end position="283"/>
    </location>
</feature>
<keyword evidence="3" id="KW-1185">Reference proteome</keyword>
<feature type="region of interest" description="Disordered" evidence="1">
    <location>
        <begin position="215"/>
        <end position="334"/>
    </location>
</feature>
<accession>A0A9P4QIH2</accession>
<feature type="region of interest" description="Disordered" evidence="1">
    <location>
        <begin position="140"/>
        <end position="198"/>
    </location>
</feature>
<evidence type="ECO:0000313" key="2">
    <source>
        <dbReference type="EMBL" id="KAF2727059.1"/>
    </source>
</evidence>
<dbReference type="AlphaFoldDB" id="A0A9P4QIH2"/>
<evidence type="ECO:0000256" key="1">
    <source>
        <dbReference type="SAM" id="MobiDB-lite"/>
    </source>
</evidence>
<feature type="compositionally biased region" description="Polar residues" evidence="1">
    <location>
        <begin position="140"/>
        <end position="155"/>
    </location>
</feature>
<feature type="compositionally biased region" description="Polar residues" evidence="1">
    <location>
        <begin position="285"/>
        <end position="299"/>
    </location>
</feature>
<proteinExistence type="predicted"/>
<name>A0A9P4QIH2_9PLEO</name>
<comment type="caution">
    <text evidence="2">The sequence shown here is derived from an EMBL/GenBank/DDBJ whole genome shotgun (WGS) entry which is preliminary data.</text>
</comment>
<dbReference type="Proteomes" id="UP000799444">
    <property type="component" value="Unassembled WGS sequence"/>
</dbReference>
<feature type="compositionally biased region" description="Basic residues" evidence="1">
    <location>
        <begin position="227"/>
        <end position="238"/>
    </location>
</feature>